<accession>A0A101K6V7</accession>
<protein>
    <submittedName>
        <fullName evidence="1">Uncharacterized protein</fullName>
    </submittedName>
</protein>
<dbReference type="OrthoDB" id="9788602at2"/>
<dbReference type="Proteomes" id="UP000054800">
    <property type="component" value="Unassembled WGS sequence"/>
</dbReference>
<proteinExistence type="predicted"/>
<sequence length="184" mass="21484">MKNDNEELLNLAEFKEKISEVSKSNKENFIDSDIEIINFDEVKKAYCKKRSNIAYPPKSNDRLYVTNDCIVFLEFKNANTKDIDQYELAKKNYDSICMLSDILGISIREIRGKTKYILVYSSEKNSIIDFGQALLKKNNPPNNKLESKKKNCFGQKKFLNYLYSNVEALNDKEFKEKYLGKEII</sequence>
<evidence type="ECO:0000313" key="2">
    <source>
        <dbReference type="Proteomes" id="UP000054800"/>
    </source>
</evidence>
<dbReference type="RefSeq" id="WP_059222966.1">
    <property type="nucleotide sequence ID" value="NZ_LMVH01000001.1"/>
</dbReference>
<gene>
    <name evidence="1" type="ORF">RO03_08825</name>
</gene>
<name>A0A101K6V7_FUSNC</name>
<dbReference type="AlphaFoldDB" id="A0A101K6V7"/>
<reference evidence="1 2" key="1">
    <citation type="submission" date="2015-10" db="EMBL/GenBank/DDBJ databases">
        <authorList>
            <person name="Gilbert D.G."/>
        </authorList>
    </citation>
    <scope>NUCLEOTIDE SEQUENCE [LARGE SCALE GENOMIC DNA]</scope>
    <source>
        <strain evidence="1 2">ChDC F311</strain>
    </source>
</reference>
<evidence type="ECO:0000313" key="1">
    <source>
        <dbReference type="EMBL" id="KUL99596.1"/>
    </source>
</evidence>
<organism evidence="1 2">
    <name type="scientific">Fusobacterium nucleatum subsp. nucleatum</name>
    <dbReference type="NCBI Taxonomy" id="76856"/>
    <lineage>
        <taxon>Bacteria</taxon>
        <taxon>Fusobacteriati</taxon>
        <taxon>Fusobacteriota</taxon>
        <taxon>Fusobacteriia</taxon>
        <taxon>Fusobacteriales</taxon>
        <taxon>Fusobacteriaceae</taxon>
        <taxon>Fusobacterium</taxon>
    </lineage>
</organism>
<dbReference type="EMBL" id="LMVH01000001">
    <property type="protein sequence ID" value="KUL99596.1"/>
    <property type="molecule type" value="Genomic_DNA"/>
</dbReference>
<comment type="caution">
    <text evidence="1">The sequence shown here is derived from an EMBL/GenBank/DDBJ whole genome shotgun (WGS) entry which is preliminary data.</text>
</comment>